<protein>
    <submittedName>
        <fullName evidence="1">Uncharacterized protein</fullName>
    </submittedName>
</protein>
<keyword evidence="2" id="KW-1185">Reference proteome</keyword>
<dbReference type="RefSeq" id="WP_183277675.1">
    <property type="nucleotide sequence ID" value="NZ_BLZR01000001.1"/>
</dbReference>
<name>A0A6V8SI18_9CLOT</name>
<dbReference type="Proteomes" id="UP000580568">
    <property type="component" value="Unassembled WGS sequence"/>
</dbReference>
<evidence type="ECO:0000313" key="2">
    <source>
        <dbReference type="Proteomes" id="UP000580568"/>
    </source>
</evidence>
<reference evidence="1 2" key="1">
    <citation type="submission" date="2020-07" db="EMBL/GenBank/DDBJ databases">
        <title>A new beta-1,3-glucan-decomposing anaerobic bacterium isolated from anoxic soil subjected to biological soil disinfestation.</title>
        <authorList>
            <person name="Ueki A."/>
            <person name="Tonouchi A."/>
        </authorList>
    </citation>
    <scope>NUCLEOTIDE SEQUENCE [LARGE SCALE GENOMIC DNA]</scope>
    <source>
        <strain evidence="1 2">TW1</strain>
    </source>
</reference>
<comment type="caution">
    <text evidence="1">The sequence shown here is derived from an EMBL/GenBank/DDBJ whole genome shotgun (WGS) entry which is preliminary data.</text>
</comment>
<dbReference type="AlphaFoldDB" id="A0A6V8SI18"/>
<organism evidence="1 2">
    <name type="scientific">Clostridium fungisolvens</name>
    <dbReference type="NCBI Taxonomy" id="1604897"/>
    <lineage>
        <taxon>Bacteria</taxon>
        <taxon>Bacillati</taxon>
        <taxon>Bacillota</taxon>
        <taxon>Clostridia</taxon>
        <taxon>Eubacteriales</taxon>
        <taxon>Clostridiaceae</taxon>
        <taxon>Clostridium</taxon>
    </lineage>
</organism>
<accession>A0A6V8SI18</accession>
<evidence type="ECO:0000313" key="1">
    <source>
        <dbReference type="EMBL" id="GFP76232.1"/>
    </source>
</evidence>
<sequence length="114" mass="13053">MKVNEKTKKSKKKYIIVSLVVLILVLSPFLPKITYSVDSKLVSMDMRPIFAISKGVIKDGGTTEYRGLGYQVIRWNRYVAEGTEYGYEIYKAPNYRDLNDGPSKKLTIIKDINK</sequence>
<gene>
    <name evidence="1" type="ORF">bsdtw1_02333</name>
</gene>
<dbReference type="EMBL" id="BLZR01000001">
    <property type="protein sequence ID" value="GFP76232.1"/>
    <property type="molecule type" value="Genomic_DNA"/>
</dbReference>
<proteinExistence type="predicted"/>